<gene>
    <name evidence="2" type="ORF">LIER_37230</name>
</gene>
<sequence>MHVKFHHQQGRILLKGNVDHALQKFSPSISIMCVNKKHGSALVGERSSLDVWNQRLGHPTIPIVNHVVSSFSLPISNSSSSKVSHSCQMGKSYCPFKIPHMYLKVLWI</sequence>
<dbReference type="Proteomes" id="UP001454036">
    <property type="component" value="Unassembled WGS sequence"/>
</dbReference>
<feature type="domain" description="GAG-pre-integrase" evidence="1">
    <location>
        <begin position="40"/>
        <end position="92"/>
    </location>
</feature>
<evidence type="ECO:0000259" key="1">
    <source>
        <dbReference type="Pfam" id="PF13976"/>
    </source>
</evidence>
<accession>A0AAV3PHF8</accession>
<keyword evidence="3" id="KW-1185">Reference proteome</keyword>
<protein>
    <recommendedName>
        <fullName evidence="1">GAG-pre-integrase domain-containing protein</fullName>
    </recommendedName>
</protein>
<proteinExistence type="predicted"/>
<organism evidence="2 3">
    <name type="scientific">Lithospermum erythrorhizon</name>
    <name type="common">Purple gromwell</name>
    <name type="synonym">Lithospermum officinale var. erythrorhizon</name>
    <dbReference type="NCBI Taxonomy" id="34254"/>
    <lineage>
        <taxon>Eukaryota</taxon>
        <taxon>Viridiplantae</taxon>
        <taxon>Streptophyta</taxon>
        <taxon>Embryophyta</taxon>
        <taxon>Tracheophyta</taxon>
        <taxon>Spermatophyta</taxon>
        <taxon>Magnoliopsida</taxon>
        <taxon>eudicotyledons</taxon>
        <taxon>Gunneridae</taxon>
        <taxon>Pentapetalae</taxon>
        <taxon>asterids</taxon>
        <taxon>lamiids</taxon>
        <taxon>Boraginales</taxon>
        <taxon>Boraginaceae</taxon>
        <taxon>Boraginoideae</taxon>
        <taxon>Lithospermeae</taxon>
        <taxon>Lithospermum</taxon>
    </lineage>
</organism>
<reference evidence="2 3" key="1">
    <citation type="submission" date="2024-01" db="EMBL/GenBank/DDBJ databases">
        <title>The complete chloroplast genome sequence of Lithospermum erythrorhizon: insights into the phylogenetic relationship among Boraginaceae species and the maternal lineages of purple gromwells.</title>
        <authorList>
            <person name="Okada T."/>
            <person name="Watanabe K."/>
        </authorList>
    </citation>
    <scope>NUCLEOTIDE SEQUENCE [LARGE SCALE GENOMIC DNA]</scope>
</reference>
<dbReference type="Pfam" id="PF13976">
    <property type="entry name" value="gag_pre-integrs"/>
    <property type="match status" value="1"/>
</dbReference>
<comment type="caution">
    <text evidence="2">The sequence shown here is derived from an EMBL/GenBank/DDBJ whole genome shotgun (WGS) entry which is preliminary data.</text>
</comment>
<evidence type="ECO:0000313" key="3">
    <source>
        <dbReference type="Proteomes" id="UP001454036"/>
    </source>
</evidence>
<dbReference type="AlphaFoldDB" id="A0AAV3PHF8"/>
<dbReference type="InterPro" id="IPR025724">
    <property type="entry name" value="GAG-pre-integrase_dom"/>
</dbReference>
<evidence type="ECO:0000313" key="2">
    <source>
        <dbReference type="EMBL" id="GAA0151090.1"/>
    </source>
</evidence>
<name>A0AAV3PHF8_LITER</name>
<dbReference type="EMBL" id="BAABME010017712">
    <property type="protein sequence ID" value="GAA0151090.1"/>
    <property type="molecule type" value="Genomic_DNA"/>
</dbReference>